<accession>A0A6G0TB92</accession>
<name>A0A6G0TB92_APHGL</name>
<gene>
    <name evidence="1" type="ORF">AGLY_011812</name>
</gene>
<comment type="caution">
    <text evidence="1">The sequence shown here is derived from an EMBL/GenBank/DDBJ whole genome shotgun (WGS) entry which is preliminary data.</text>
</comment>
<keyword evidence="2" id="KW-1185">Reference proteome</keyword>
<feature type="non-terminal residue" evidence="1">
    <location>
        <position position="1"/>
    </location>
</feature>
<reference evidence="1 2" key="1">
    <citation type="submission" date="2019-08" db="EMBL/GenBank/DDBJ databases">
        <title>The genome of the soybean aphid Biotype 1, its phylome, world population structure and adaptation to the North American continent.</title>
        <authorList>
            <person name="Giordano R."/>
            <person name="Donthu R.K."/>
            <person name="Hernandez A.G."/>
            <person name="Wright C.L."/>
            <person name="Zimin A.V."/>
        </authorList>
    </citation>
    <scope>NUCLEOTIDE SEQUENCE [LARGE SCALE GENOMIC DNA]</scope>
    <source>
        <tissue evidence="1">Whole aphids</tissue>
    </source>
</reference>
<dbReference type="Proteomes" id="UP000475862">
    <property type="component" value="Unassembled WGS sequence"/>
</dbReference>
<proteinExistence type="predicted"/>
<evidence type="ECO:0000313" key="1">
    <source>
        <dbReference type="EMBL" id="KAE9529716.1"/>
    </source>
</evidence>
<protein>
    <submittedName>
        <fullName evidence="1">Uncharacterized protein</fullName>
    </submittedName>
</protein>
<evidence type="ECO:0000313" key="2">
    <source>
        <dbReference type="Proteomes" id="UP000475862"/>
    </source>
</evidence>
<dbReference type="EMBL" id="VYZN01000044">
    <property type="protein sequence ID" value="KAE9529716.1"/>
    <property type="molecule type" value="Genomic_DNA"/>
</dbReference>
<dbReference type="AlphaFoldDB" id="A0A6G0TB92"/>
<organism evidence="1 2">
    <name type="scientific">Aphis glycines</name>
    <name type="common">Soybean aphid</name>
    <dbReference type="NCBI Taxonomy" id="307491"/>
    <lineage>
        <taxon>Eukaryota</taxon>
        <taxon>Metazoa</taxon>
        <taxon>Ecdysozoa</taxon>
        <taxon>Arthropoda</taxon>
        <taxon>Hexapoda</taxon>
        <taxon>Insecta</taxon>
        <taxon>Pterygota</taxon>
        <taxon>Neoptera</taxon>
        <taxon>Paraneoptera</taxon>
        <taxon>Hemiptera</taxon>
        <taxon>Sternorrhyncha</taxon>
        <taxon>Aphidomorpha</taxon>
        <taxon>Aphidoidea</taxon>
        <taxon>Aphididae</taxon>
        <taxon>Aphidini</taxon>
        <taxon>Aphis</taxon>
        <taxon>Aphis</taxon>
    </lineage>
</organism>
<sequence length="180" mass="20406">LTCYINFSLIPYTQINKEIMFSVYLARTTSTSTMHTFHNSTLKNMIHKHNYKVITSSSLDFGTLHIQLVPKFVSLCFDFTFSFMRFGSISSHPSGGGFRLLRTFGIRSKCLGRVVRSSVVHSGSMSRIVFVICIYVLNESNQLQLFPVGNIQTFSTANVSSHILIELITFWRDAPGFFPL</sequence>